<accession>A0A9Q0M161</accession>
<name>A0A9Q0M161_BLOTA</name>
<keyword evidence="3" id="KW-1185">Reference proteome</keyword>
<protein>
    <submittedName>
        <fullName evidence="2">Uncharacterized protein</fullName>
    </submittedName>
</protein>
<comment type="caution">
    <text evidence="2">The sequence shown here is derived from an EMBL/GenBank/DDBJ whole genome shotgun (WGS) entry which is preliminary data.</text>
</comment>
<gene>
    <name evidence="2" type="ORF">RDWZM_007935</name>
</gene>
<proteinExistence type="predicted"/>
<evidence type="ECO:0000313" key="2">
    <source>
        <dbReference type="EMBL" id="KAJ6216778.1"/>
    </source>
</evidence>
<feature type="transmembrane region" description="Helical" evidence="1">
    <location>
        <begin position="107"/>
        <end position="128"/>
    </location>
</feature>
<dbReference type="Proteomes" id="UP001142055">
    <property type="component" value="Chromosome 3"/>
</dbReference>
<sequence>MSRILKTLYYIRDRVTFWAVKTTNEQYDDEVESEPEDNEDDFVFEEEGTGMRTERILRAIIRIPIRWFQLNYHARHLERSLNKEHPECPVRIKVVDWLVGTPFIENLFDVGLILIPCLFLLSFLLWAISRFIARAYLEPASLVAVIISVGAFLLFGLIFVFAAFFGYEFEYVNGRKNPRRKRNPPESYNKLA</sequence>
<dbReference type="AlphaFoldDB" id="A0A9Q0M161"/>
<keyword evidence="1" id="KW-0472">Membrane</keyword>
<dbReference type="EMBL" id="JAPWDV010000003">
    <property type="protein sequence ID" value="KAJ6216778.1"/>
    <property type="molecule type" value="Genomic_DNA"/>
</dbReference>
<dbReference type="OMA" id="FFGYEFE"/>
<evidence type="ECO:0000256" key="1">
    <source>
        <dbReference type="SAM" id="Phobius"/>
    </source>
</evidence>
<reference evidence="2" key="1">
    <citation type="submission" date="2022-12" db="EMBL/GenBank/DDBJ databases">
        <title>Genome assemblies of Blomia tropicalis.</title>
        <authorList>
            <person name="Cui Y."/>
        </authorList>
    </citation>
    <scope>NUCLEOTIDE SEQUENCE</scope>
    <source>
        <tissue evidence="2">Adult mites</tissue>
    </source>
</reference>
<keyword evidence="1" id="KW-1133">Transmembrane helix</keyword>
<organism evidence="2 3">
    <name type="scientific">Blomia tropicalis</name>
    <name type="common">Mite</name>
    <dbReference type="NCBI Taxonomy" id="40697"/>
    <lineage>
        <taxon>Eukaryota</taxon>
        <taxon>Metazoa</taxon>
        <taxon>Ecdysozoa</taxon>
        <taxon>Arthropoda</taxon>
        <taxon>Chelicerata</taxon>
        <taxon>Arachnida</taxon>
        <taxon>Acari</taxon>
        <taxon>Acariformes</taxon>
        <taxon>Sarcoptiformes</taxon>
        <taxon>Astigmata</taxon>
        <taxon>Glycyphagoidea</taxon>
        <taxon>Echimyopodidae</taxon>
        <taxon>Blomia</taxon>
    </lineage>
</organism>
<keyword evidence="1" id="KW-0812">Transmembrane</keyword>
<feature type="transmembrane region" description="Helical" evidence="1">
    <location>
        <begin position="140"/>
        <end position="167"/>
    </location>
</feature>
<evidence type="ECO:0000313" key="3">
    <source>
        <dbReference type="Proteomes" id="UP001142055"/>
    </source>
</evidence>